<feature type="signal peptide" evidence="3">
    <location>
        <begin position="1"/>
        <end position="22"/>
    </location>
</feature>
<sequence>MTRMLATTALALTLLTSVTLTAARADEHRGGDAALGALSGAVVFGPVGAVAGAVVGYTAGPSIARSWGFRRSRAARAQQVRRPVRESQAAMTDAQQPPLAAARNAPPQPMTAAAAPPAPRGPVAPPVQTLE</sequence>
<proteinExistence type="predicted"/>
<keyword evidence="3" id="KW-0732">Signal</keyword>
<evidence type="ECO:0000313" key="4">
    <source>
        <dbReference type="EMBL" id="MBR1136796.1"/>
    </source>
</evidence>
<accession>A0ABS5G6L5</accession>
<feature type="transmembrane region" description="Helical" evidence="2">
    <location>
        <begin position="35"/>
        <end position="60"/>
    </location>
</feature>
<feature type="chain" id="PRO_5047094303" description="DNA-directed RNA polymerase subunit N" evidence="3">
    <location>
        <begin position="23"/>
        <end position="131"/>
    </location>
</feature>
<gene>
    <name evidence="4" type="ORF">JQ619_13540</name>
</gene>
<protein>
    <recommendedName>
        <fullName evidence="6">DNA-directed RNA polymerase subunit N</fullName>
    </recommendedName>
</protein>
<organism evidence="4 5">
    <name type="scientific">Bradyrhizobium denitrificans</name>
    <dbReference type="NCBI Taxonomy" id="2734912"/>
    <lineage>
        <taxon>Bacteria</taxon>
        <taxon>Pseudomonadati</taxon>
        <taxon>Pseudomonadota</taxon>
        <taxon>Alphaproteobacteria</taxon>
        <taxon>Hyphomicrobiales</taxon>
        <taxon>Nitrobacteraceae</taxon>
        <taxon>Bradyrhizobium</taxon>
    </lineage>
</organism>
<keyword evidence="5" id="KW-1185">Reference proteome</keyword>
<evidence type="ECO:0000256" key="1">
    <source>
        <dbReference type="SAM" id="MobiDB-lite"/>
    </source>
</evidence>
<keyword evidence="2" id="KW-0812">Transmembrane</keyword>
<feature type="compositionally biased region" description="Pro residues" evidence="1">
    <location>
        <begin position="116"/>
        <end position="125"/>
    </location>
</feature>
<dbReference type="EMBL" id="JAFCLK010000011">
    <property type="protein sequence ID" value="MBR1136796.1"/>
    <property type="molecule type" value="Genomic_DNA"/>
</dbReference>
<evidence type="ECO:0000256" key="3">
    <source>
        <dbReference type="SAM" id="SignalP"/>
    </source>
</evidence>
<evidence type="ECO:0000313" key="5">
    <source>
        <dbReference type="Proteomes" id="UP001314635"/>
    </source>
</evidence>
<evidence type="ECO:0000256" key="2">
    <source>
        <dbReference type="SAM" id="Phobius"/>
    </source>
</evidence>
<keyword evidence="2" id="KW-0472">Membrane</keyword>
<keyword evidence="2" id="KW-1133">Transmembrane helix</keyword>
<name>A0ABS5G6L5_9BRAD</name>
<dbReference type="RefSeq" id="WP_012044333.1">
    <property type="nucleotide sequence ID" value="NZ_JABFDP010000014.1"/>
</dbReference>
<dbReference type="Proteomes" id="UP001314635">
    <property type="component" value="Unassembled WGS sequence"/>
</dbReference>
<evidence type="ECO:0008006" key="6">
    <source>
        <dbReference type="Google" id="ProtNLM"/>
    </source>
</evidence>
<comment type="caution">
    <text evidence="4">The sequence shown here is derived from an EMBL/GenBank/DDBJ whole genome shotgun (WGS) entry which is preliminary data.</text>
</comment>
<reference evidence="5" key="1">
    <citation type="journal article" date="2021" name="ISME J.">
        <title>Evolutionary origin and ecological implication of a unique nif island in free-living Bradyrhizobium lineages.</title>
        <authorList>
            <person name="Tao J."/>
        </authorList>
    </citation>
    <scope>NUCLEOTIDE SEQUENCE [LARGE SCALE GENOMIC DNA]</scope>
    <source>
        <strain evidence="5">SZCCT0094</strain>
    </source>
</reference>
<feature type="region of interest" description="Disordered" evidence="1">
    <location>
        <begin position="72"/>
        <end position="131"/>
    </location>
</feature>